<dbReference type="PANTHER" id="PTHR43133">
    <property type="entry name" value="RNA POLYMERASE ECF-TYPE SIGMA FACTO"/>
    <property type="match status" value="1"/>
</dbReference>
<dbReference type="InterPro" id="IPR036388">
    <property type="entry name" value="WH-like_DNA-bd_sf"/>
</dbReference>
<evidence type="ECO:0000256" key="4">
    <source>
        <dbReference type="ARBA" id="ARBA00023125"/>
    </source>
</evidence>
<dbReference type="NCBIfam" id="TIGR02983">
    <property type="entry name" value="SigE-fam_strep"/>
    <property type="match status" value="1"/>
</dbReference>
<evidence type="ECO:0000259" key="6">
    <source>
        <dbReference type="Pfam" id="PF04542"/>
    </source>
</evidence>
<evidence type="ECO:0000313" key="9">
    <source>
        <dbReference type="Proteomes" id="UP000305792"/>
    </source>
</evidence>
<dbReference type="GO" id="GO:0016987">
    <property type="term" value="F:sigma factor activity"/>
    <property type="evidence" value="ECO:0007669"/>
    <property type="project" value="UniProtKB-KW"/>
</dbReference>
<keyword evidence="4" id="KW-0238">DNA-binding</keyword>
<dbReference type="OrthoDB" id="3692620at2"/>
<dbReference type="InterPro" id="IPR039425">
    <property type="entry name" value="RNA_pol_sigma-70-like"/>
</dbReference>
<evidence type="ECO:0000256" key="2">
    <source>
        <dbReference type="ARBA" id="ARBA00023015"/>
    </source>
</evidence>
<proteinExistence type="inferred from homology"/>
<dbReference type="InterPro" id="IPR013249">
    <property type="entry name" value="RNA_pol_sigma70_r4_t2"/>
</dbReference>
<protein>
    <submittedName>
        <fullName evidence="8">SigE family RNA polymerase sigma factor</fullName>
    </submittedName>
</protein>
<dbReference type="Proteomes" id="UP000305792">
    <property type="component" value="Unassembled WGS sequence"/>
</dbReference>
<dbReference type="GO" id="GO:0003677">
    <property type="term" value="F:DNA binding"/>
    <property type="evidence" value="ECO:0007669"/>
    <property type="project" value="UniProtKB-KW"/>
</dbReference>
<dbReference type="PANTHER" id="PTHR43133:SF50">
    <property type="entry name" value="ECF RNA POLYMERASE SIGMA FACTOR SIGM"/>
    <property type="match status" value="1"/>
</dbReference>
<dbReference type="SUPFAM" id="SSF88659">
    <property type="entry name" value="Sigma3 and sigma4 domains of RNA polymerase sigma factors"/>
    <property type="match status" value="1"/>
</dbReference>
<keyword evidence="9" id="KW-1185">Reference proteome</keyword>
<dbReference type="NCBIfam" id="TIGR02937">
    <property type="entry name" value="sigma70-ECF"/>
    <property type="match status" value="1"/>
</dbReference>
<dbReference type="SUPFAM" id="SSF88946">
    <property type="entry name" value="Sigma2 domain of RNA polymerase sigma factors"/>
    <property type="match status" value="1"/>
</dbReference>
<name>A0A4V4HPP7_9ACTN</name>
<comment type="similarity">
    <text evidence="1">Belongs to the sigma-70 factor family. ECF subfamily.</text>
</comment>
<dbReference type="InterPro" id="IPR014325">
    <property type="entry name" value="RNA_pol_sigma-E_actinobac"/>
</dbReference>
<sequence>MEPIVSGSTVPSGAPPTRQGEFEDFVRARSGALCAAAFLLTGDRGLAEDLVQDALARTWRSWKRLHRTANAEAYTRRTMYHLHVSRWRRRKVAEIATDAVPEPDGVDGEADTALRLAVHAALLSLPAKQRAAIVVRYFEDQTEASAAAILDCPVTALRSRVQRGLRRLRTSFPELVVLGDSGQRVDRWEAEFVTMRGEANA</sequence>
<dbReference type="InterPro" id="IPR007627">
    <property type="entry name" value="RNA_pol_sigma70_r2"/>
</dbReference>
<evidence type="ECO:0000256" key="3">
    <source>
        <dbReference type="ARBA" id="ARBA00023082"/>
    </source>
</evidence>
<evidence type="ECO:0000259" key="7">
    <source>
        <dbReference type="Pfam" id="PF08281"/>
    </source>
</evidence>
<organism evidence="8 9">
    <name type="scientific">Glycomyces paridis</name>
    <dbReference type="NCBI Taxonomy" id="2126555"/>
    <lineage>
        <taxon>Bacteria</taxon>
        <taxon>Bacillati</taxon>
        <taxon>Actinomycetota</taxon>
        <taxon>Actinomycetes</taxon>
        <taxon>Glycomycetales</taxon>
        <taxon>Glycomycetaceae</taxon>
        <taxon>Glycomyces</taxon>
    </lineage>
</organism>
<dbReference type="CDD" id="cd06171">
    <property type="entry name" value="Sigma70_r4"/>
    <property type="match status" value="1"/>
</dbReference>
<evidence type="ECO:0000256" key="5">
    <source>
        <dbReference type="ARBA" id="ARBA00023163"/>
    </source>
</evidence>
<keyword evidence="2" id="KW-0805">Transcription regulation</keyword>
<keyword evidence="5" id="KW-0804">Transcription</keyword>
<dbReference type="GO" id="GO:0006352">
    <property type="term" value="P:DNA-templated transcription initiation"/>
    <property type="evidence" value="ECO:0007669"/>
    <property type="project" value="InterPro"/>
</dbReference>
<dbReference type="Pfam" id="PF04542">
    <property type="entry name" value="Sigma70_r2"/>
    <property type="match status" value="1"/>
</dbReference>
<dbReference type="EMBL" id="STGX01000003">
    <property type="protein sequence ID" value="THV30616.1"/>
    <property type="molecule type" value="Genomic_DNA"/>
</dbReference>
<feature type="domain" description="RNA polymerase sigma-70 region 2" evidence="6">
    <location>
        <begin position="26"/>
        <end position="91"/>
    </location>
</feature>
<feature type="domain" description="RNA polymerase sigma factor 70 region 4 type 2" evidence="7">
    <location>
        <begin position="116"/>
        <end position="168"/>
    </location>
</feature>
<dbReference type="Gene3D" id="1.10.1740.10">
    <property type="match status" value="1"/>
</dbReference>
<dbReference type="Gene3D" id="1.10.10.10">
    <property type="entry name" value="Winged helix-like DNA-binding domain superfamily/Winged helix DNA-binding domain"/>
    <property type="match status" value="1"/>
</dbReference>
<gene>
    <name evidence="8" type="ORF">E9998_04305</name>
</gene>
<dbReference type="Pfam" id="PF08281">
    <property type="entry name" value="Sigma70_r4_2"/>
    <property type="match status" value="1"/>
</dbReference>
<dbReference type="InterPro" id="IPR013325">
    <property type="entry name" value="RNA_pol_sigma_r2"/>
</dbReference>
<dbReference type="AlphaFoldDB" id="A0A4V4HPP7"/>
<dbReference type="InterPro" id="IPR013324">
    <property type="entry name" value="RNA_pol_sigma_r3/r4-like"/>
</dbReference>
<dbReference type="InterPro" id="IPR014284">
    <property type="entry name" value="RNA_pol_sigma-70_dom"/>
</dbReference>
<evidence type="ECO:0000313" key="8">
    <source>
        <dbReference type="EMBL" id="THV30616.1"/>
    </source>
</evidence>
<keyword evidence="3" id="KW-0731">Sigma factor</keyword>
<comment type="caution">
    <text evidence="8">The sequence shown here is derived from an EMBL/GenBank/DDBJ whole genome shotgun (WGS) entry which is preliminary data.</text>
</comment>
<reference evidence="8 9" key="1">
    <citation type="journal article" date="2018" name="Int. J. Syst. Evol. Microbiol.">
        <title>Glycomyces paridis sp. nov., isolated from the medicinal plant Paris polyphylla.</title>
        <authorList>
            <person name="Fang X.M."/>
            <person name="Bai J.L."/>
            <person name="Su J."/>
            <person name="Zhao L.L."/>
            <person name="Liu H.Y."/>
            <person name="Ma B.P."/>
            <person name="Zhang Y.Q."/>
            <person name="Yu L.Y."/>
        </authorList>
    </citation>
    <scope>NUCLEOTIDE SEQUENCE [LARGE SCALE GENOMIC DNA]</scope>
    <source>
        <strain evidence="8 9">CPCC 204357</strain>
    </source>
</reference>
<accession>A0A4V4HPP7</accession>
<evidence type="ECO:0000256" key="1">
    <source>
        <dbReference type="ARBA" id="ARBA00010641"/>
    </source>
</evidence>